<dbReference type="Proteomes" id="UP000396862">
    <property type="component" value="Unassembled WGS sequence"/>
</dbReference>
<evidence type="ECO:0000313" key="9">
    <source>
        <dbReference type="Proteomes" id="UP000396862"/>
    </source>
</evidence>
<dbReference type="InterPro" id="IPR014710">
    <property type="entry name" value="RmlC-like_jellyroll"/>
</dbReference>
<evidence type="ECO:0000256" key="3">
    <source>
        <dbReference type="RuleBase" id="RU003457"/>
    </source>
</evidence>
<comment type="similarity">
    <text evidence="1 3">Belongs to the pirin family.</text>
</comment>
<dbReference type="SUPFAM" id="SSF51182">
    <property type="entry name" value="RmlC-like cupins"/>
    <property type="match status" value="1"/>
</dbReference>
<dbReference type="GO" id="GO:0046872">
    <property type="term" value="F:metal ion binding"/>
    <property type="evidence" value="ECO:0007669"/>
    <property type="project" value="UniProtKB-KW"/>
</dbReference>
<evidence type="ECO:0000313" key="8">
    <source>
        <dbReference type="Proteomes" id="UP000240621"/>
    </source>
</evidence>
<dbReference type="Gene3D" id="2.60.120.10">
    <property type="entry name" value="Jelly Rolls"/>
    <property type="match status" value="2"/>
</dbReference>
<feature type="binding site" evidence="2">
    <location>
        <position position="102"/>
    </location>
    <ligand>
        <name>Fe cation</name>
        <dbReference type="ChEBI" id="CHEBI:24875"/>
    </ligand>
</feature>
<dbReference type="InterPro" id="IPR041602">
    <property type="entry name" value="Quercetinase_C"/>
</dbReference>
<evidence type="ECO:0000313" key="7">
    <source>
        <dbReference type="EMBL" id="PSK84392.1"/>
    </source>
</evidence>
<gene>
    <name evidence="7" type="ORF">CLV93_102178</name>
    <name evidence="6" type="ORF">JCM18694_08120</name>
</gene>
<dbReference type="CDD" id="cd02910">
    <property type="entry name" value="cupin_Yhhw_N"/>
    <property type="match status" value="1"/>
</dbReference>
<evidence type="ECO:0008006" key="10">
    <source>
        <dbReference type="Google" id="ProtNLM"/>
    </source>
</evidence>
<dbReference type="Pfam" id="PF02678">
    <property type="entry name" value="Pirin"/>
    <property type="match status" value="1"/>
</dbReference>
<proteinExistence type="inferred from homology"/>
<dbReference type="InterPro" id="IPR003829">
    <property type="entry name" value="Pirin_N_dom"/>
</dbReference>
<keyword evidence="2" id="KW-0479">Metal-binding</keyword>
<protein>
    <recommendedName>
        <fullName evidence="10">Pirin N-terminal domain-containing protein</fullName>
    </recommendedName>
</protein>
<keyword evidence="2" id="KW-0408">Iron</keyword>
<evidence type="ECO:0000256" key="1">
    <source>
        <dbReference type="ARBA" id="ARBA00008416"/>
    </source>
</evidence>
<reference evidence="6 9" key="2">
    <citation type="submission" date="2019-10" db="EMBL/GenBank/DDBJ databases">
        <title>Prolixibacter strains distinguished by the presence of nitrate reductase genes were adept at nitrate-dependent anaerobic corrosion of metallic iron and carbon steel.</title>
        <authorList>
            <person name="Iino T."/>
            <person name="Shono N."/>
            <person name="Ito K."/>
            <person name="Nakamura R."/>
            <person name="Sueoka K."/>
            <person name="Harayama S."/>
            <person name="Ohkuma M."/>
        </authorList>
    </citation>
    <scope>NUCLEOTIDE SEQUENCE [LARGE SCALE GENOMIC DNA]</scope>
    <source>
        <strain evidence="6 9">MIC1-1</strain>
    </source>
</reference>
<accession>A0A2P8CHJ9</accession>
<organism evidence="7 8">
    <name type="scientific">Prolixibacter denitrificans</name>
    <dbReference type="NCBI Taxonomy" id="1541063"/>
    <lineage>
        <taxon>Bacteria</taxon>
        <taxon>Pseudomonadati</taxon>
        <taxon>Bacteroidota</taxon>
        <taxon>Bacteroidia</taxon>
        <taxon>Marinilabiliales</taxon>
        <taxon>Prolixibacteraceae</taxon>
        <taxon>Prolixibacter</taxon>
    </lineage>
</organism>
<evidence type="ECO:0000259" key="5">
    <source>
        <dbReference type="Pfam" id="PF17954"/>
    </source>
</evidence>
<feature type="binding site" evidence="2">
    <location>
        <position position="104"/>
    </location>
    <ligand>
        <name>Fe cation</name>
        <dbReference type="ChEBI" id="CHEBI:24875"/>
    </ligand>
</feature>
<evidence type="ECO:0000313" key="6">
    <source>
        <dbReference type="EMBL" id="GET20566.1"/>
    </source>
</evidence>
<dbReference type="EMBL" id="PYGC01000002">
    <property type="protein sequence ID" value="PSK84392.1"/>
    <property type="molecule type" value="Genomic_DNA"/>
</dbReference>
<evidence type="ECO:0000256" key="2">
    <source>
        <dbReference type="PIRSR" id="PIRSR006232-1"/>
    </source>
</evidence>
<name>A0A2P8CHJ9_9BACT</name>
<dbReference type="PANTHER" id="PTHR43212:SF3">
    <property type="entry name" value="QUERCETIN 2,3-DIOXYGENASE"/>
    <property type="match status" value="1"/>
</dbReference>
<dbReference type="PIRSF" id="PIRSF006232">
    <property type="entry name" value="Pirin"/>
    <property type="match status" value="1"/>
</dbReference>
<keyword evidence="9" id="KW-1185">Reference proteome</keyword>
<dbReference type="AlphaFoldDB" id="A0A2P8CHJ9"/>
<feature type="domain" description="Quercetin 2,3-dioxygenase C-terminal cupin" evidence="5">
    <location>
        <begin position="148"/>
        <end position="233"/>
    </location>
</feature>
<comment type="cofactor">
    <cofactor evidence="2">
        <name>Fe cation</name>
        <dbReference type="ChEBI" id="CHEBI:24875"/>
    </cofactor>
    <text evidence="2">Binds 1 Fe cation per subunit.</text>
</comment>
<dbReference type="InterPro" id="IPR012093">
    <property type="entry name" value="Pirin"/>
</dbReference>
<comment type="caution">
    <text evidence="7">The sequence shown here is derived from an EMBL/GenBank/DDBJ whole genome shotgun (WGS) entry which is preliminary data.</text>
</comment>
<reference evidence="7 8" key="1">
    <citation type="submission" date="2018-03" db="EMBL/GenBank/DDBJ databases">
        <title>Genomic Encyclopedia of Archaeal and Bacterial Type Strains, Phase II (KMG-II): from individual species to whole genera.</title>
        <authorList>
            <person name="Goeker M."/>
        </authorList>
    </citation>
    <scope>NUCLEOTIDE SEQUENCE [LARGE SCALE GENOMIC DNA]</scope>
    <source>
        <strain evidence="7 8">DSM 27267</strain>
    </source>
</reference>
<evidence type="ECO:0000259" key="4">
    <source>
        <dbReference type="Pfam" id="PF02678"/>
    </source>
</evidence>
<dbReference type="InterPro" id="IPR011051">
    <property type="entry name" value="RmlC_Cupin_sf"/>
</dbReference>
<sequence length="236" mass="26817">MPKVIHRAETRGHFNHGWLNTYHSFSFADYYNPDRIQFGLLRVLNDDVVKPGMGFGTHPHNNMEIITIPLEGQLEHRDSMGNGSIIEAGEVQVMTAGSGITHSEFNPSQEEEVNLLQIWVFPRERNLTPRYDQKRFDTSKMKNQFLTVVTPDGAGESLFIHQDAWFSLAETDDGKEMEYQMHSGNSGVYLFVIDGELEVDGDTLKSRDGIGIYDTSEFSVKSLQPARFLIMEIPMN</sequence>
<dbReference type="RefSeq" id="WP_174821574.1">
    <property type="nucleotide sequence ID" value="NZ_BLAU01000001.1"/>
</dbReference>
<dbReference type="EMBL" id="BLAU01000001">
    <property type="protein sequence ID" value="GET20566.1"/>
    <property type="molecule type" value="Genomic_DNA"/>
</dbReference>
<dbReference type="Proteomes" id="UP000240621">
    <property type="component" value="Unassembled WGS sequence"/>
</dbReference>
<dbReference type="PANTHER" id="PTHR43212">
    <property type="entry name" value="QUERCETIN 2,3-DIOXYGENASE"/>
    <property type="match status" value="1"/>
</dbReference>
<feature type="binding site" evidence="2">
    <location>
        <position position="60"/>
    </location>
    <ligand>
        <name>Fe cation</name>
        <dbReference type="ChEBI" id="CHEBI:24875"/>
    </ligand>
</feature>
<feature type="domain" description="Pirin N-terminal" evidence="4">
    <location>
        <begin position="10"/>
        <end position="120"/>
    </location>
</feature>
<dbReference type="Pfam" id="PF17954">
    <property type="entry name" value="Pirin_C_2"/>
    <property type="match status" value="1"/>
</dbReference>
<feature type="binding site" evidence="2">
    <location>
        <position position="58"/>
    </location>
    <ligand>
        <name>Fe cation</name>
        <dbReference type="ChEBI" id="CHEBI:24875"/>
    </ligand>
</feature>